<dbReference type="AlphaFoldDB" id="A0A1Y5PJU2"/>
<name>A0A1Y5PJU2_9MYCO</name>
<proteinExistence type="predicted"/>
<dbReference type="InterPro" id="IPR012654">
    <property type="entry name" value="CHP02391"/>
</dbReference>
<gene>
    <name evidence="2" type="ORF">MHPYR_450032</name>
</gene>
<reference evidence="2" key="1">
    <citation type="submission" date="2016-03" db="EMBL/GenBank/DDBJ databases">
        <authorList>
            <person name="Ploux O."/>
        </authorList>
    </citation>
    <scope>NUCLEOTIDE SEQUENCE</scope>
    <source>
        <strain evidence="2">UC10</strain>
    </source>
</reference>
<protein>
    <recommendedName>
        <fullName evidence="1">Conserved hypothetical protein CHP02391 domain-containing protein</fullName>
    </recommendedName>
</protein>
<feature type="domain" description="Conserved hypothetical protein CHP02391" evidence="1">
    <location>
        <begin position="11"/>
        <end position="129"/>
    </location>
</feature>
<dbReference type="NCBIfam" id="TIGR02391">
    <property type="entry name" value="hypoth_ymh"/>
    <property type="match status" value="1"/>
</dbReference>
<dbReference type="Pfam" id="PF09509">
    <property type="entry name" value="Hypoth_Ymh"/>
    <property type="match status" value="1"/>
</dbReference>
<sequence>MEKMTGGLGDLHPLVQAAGGPQFANGHYDDAVFNAFRAVEDRTKKLSGNSDIGKRLMSGVFNEQMPVLDITSPNCDDDQKADEREGFKFLFMGATLGLRNPRGHGPDLDTGEGEAREMLALASLLMRALDRAEQRSYLQPATSAEGAGSALQDDERPGTLDLIAVAEEGMPRLQAVIGEMTDCLSEVGAITTAYKPKLDRAARVTNMAGRLLVLKEIGQELDLPTQRFLDLANDYTAQMVELNQGMNALIHLQSFDEMSVEDQAQYLFLAESVRTLRDASARAVESVASGLGESFKDVAELSKHMRRPSTAILGGLKQMREAQPYYDEWVKGFVDAGVWGDDSTATAVPSNPETN</sequence>
<evidence type="ECO:0000259" key="1">
    <source>
        <dbReference type="Pfam" id="PF09509"/>
    </source>
</evidence>
<accession>A0A1Y5PJU2</accession>
<evidence type="ECO:0000313" key="2">
    <source>
        <dbReference type="EMBL" id="SBS77589.1"/>
    </source>
</evidence>
<dbReference type="EMBL" id="FLQS01000040">
    <property type="protein sequence ID" value="SBS77589.1"/>
    <property type="molecule type" value="Genomic_DNA"/>
</dbReference>
<organism evidence="2">
    <name type="scientific">uncultured Mycobacterium sp</name>
    <dbReference type="NCBI Taxonomy" id="171292"/>
    <lineage>
        <taxon>Bacteria</taxon>
        <taxon>Bacillati</taxon>
        <taxon>Actinomycetota</taxon>
        <taxon>Actinomycetes</taxon>
        <taxon>Mycobacteriales</taxon>
        <taxon>Mycobacteriaceae</taxon>
        <taxon>Mycobacterium</taxon>
        <taxon>environmental samples</taxon>
    </lineage>
</organism>